<dbReference type="AlphaFoldDB" id="A0ABD1TQP8"/>
<name>A0ABD1TQP8_9LAMI</name>
<accession>A0ABD1TQP8</accession>
<evidence type="ECO:0000256" key="1">
    <source>
        <dbReference type="SAM" id="MobiDB-lite"/>
    </source>
</evidence>
<reference evidence="3" key="1">
    <citation type="submission" date="2024-07" db="EMBL/GenBank/DDBJ databases">
        <title>Two chromosome-level genome assemblies of Korean endemic species Abeliophyllum distichum and Forsythia ovata (Oleaceae).</title>
        <authorList>
            <person name="Jang H."/>
        </authorList>
    </citation>
    <scope>NUCLEOTIDE SEQUENCE [LARGE SCALE GENOMIC DNA]</scope>
</reference>
<keyword evidence="3" id="KW-1185">Reference proteome</keyword>
<comment type="caution">
    <text evidence="2">The sequence shown here is derived from an EMBL/GenBank/DDBJ whole genome shotgun (WGS) entry which is preliminary data.</text>
</comment>
<evidence type="ECO:0000313" key="2">
    <source>
        <dbReference type="EMBL" id="KAL2514923.1"/>
    </source>
</evidence>
<gene>
    <name evidence="2" type="ORF">Fot_28894</name>
</gene>
<protein>
    <submittedName>
        <fullName evidence="2">Uncharacterized protein</fullName>
    </submittedName>
</protein>
<proteinExistence type="predicted"/>
<dbReference type="EMBL" id="JBFOLJ010000008">
    <property type="protein sequence ID" value="KAL2514923.1"/>
    <property type="molecule type" value="Genomic_DNA"/>
</dbReference>
<dbReference type="Proteomes" id="UP001604277">
    <property type="component" value="Unassembled WGS sequence"/>
</dbReference>
<feature type="region of interest" description="Disordered" evidence="1">
    <location>
        <begin position="19"/>
        <end position="39"/>
    </location>
</feature>
<sequence length="103" mass="11091">MVSSSSFIPLATEVTSGMPSVPFSVGPVSPSENFGRPGKMKVAADNKETLFVPGKEMDGVEGFRRTRRGCGNHALEIEDRTPHDRGASRPLFLLLLVNTNTST</sequence>
<organism evidence="2 3">
    <name type="scientific">Forsythia ovata</name>
    <dbReference type="NCBI Taxonomy" id="205694"/>
    <lineage>
        <taxon>Eukaryota</taxon>
        <taxon>Viridiplantae</taxon>
        <taxon>Streptophyta</taxon>
        <taxon>Embryophyta</taxon>
        <taxon>Tracheophyta</taxon>
        <taxon>Spermatophyta</taxon>
        <taxon>Magnoliopsida</taxon>
        <taxon>eudicotyledons</taxon>
        <taxon>Gunneridae</taxon>
        <taxon>Pentapetalae</taxon>
        <taxon>asterids</taxon>
        <taxon>lamiids</taxon>
        <taxon>Lamiales</taxon>
        <taxon>Oleaceae</taxon>
        <taxon>Forsythieae</taxon>
        <taxon>Forsythia</taxon>
    </lineage>
</organism>
<evidence type="ECO:0000313" key="3">
    <source>
        <dbReference type="Proteomes" id="UP001604277"/>
    </source>
</evidence>
<feature type="compositionally biased region" description="Low complexity" evidence="1">
    <location>
        <begin position="19"/>
        <end position="31"/>
    </location>
</feature>